<feature type="region of interest" description="Disordered" evidence="2">
    <location>
        <begin position="288"/>
        <end position="309"/>
    </location>
</feature>
<dbReference type="PANTHER" id="PTHR31212:SF5">
    <property type="entry name" value="ISOCHORISMATASE FAMILY PROTEIN FAMILY (AFU_ORTHOLOGUE AFUA_3G14500)"/>
    <property type="match status" value="1"/>
</dbReference>
<dbReference type="Gene3D" id="1.20.1050.130">
    <property type="match status" value="1"/>
</dbReference>
<evidence type="ECO:0000313" key="4">
    <source>
        <dbReference type="EMBL" id="USP81632.1"/>
    </source>
</evidence>
<dbReference type="InterPro" id="IPR000868">
    <property type="entry name" value="Isochorismatase-like_dom"/>
</dbReference>
<dbReference type="GO" id="GO:0006307">
    <property type="term" value="P:DNA alkylation repair"/>
    <property type="evidence" value="ECO:0007669"/>
    <property type="project" value="InterPro"/>
</dbReference>
<feature type="compositionally biased region" description="Basic residues" evidence="2">
    <location>
        <begin position="373"/>
        <end position="391"/>
    </location>
</feature>
<dbReference type="Pfam" id="PF13532">
    <property type="entry name" value="2OG-FeII_Oxy_2"/>
    <property type="match status" value="1"/>
</dbReference>
<feature type="compositionally biased region" description="Low complexity" evidence="2">
    <location>
        <begin position="555"/>
        <end position="566"/>
    </location>
</feature>
<dbReference type="Gene3D" id="3.40.50.850">
    <property type="entry name" value="Isochorismatase-like"/>
    <property type="match status" value="1"/>
</dbReference>
<proteinExistence type="inferred from homology"/>
<dbReference type="SUPFAM" id="SSF47616">
    <property type="entry name" value="GST C-terminal domain-like"/>
    <property type="match status" value="1"/>
</dbReference>
<dbReference type="VEuPathDB" id="FungiDB:yc1106_08906"/>
<sequence length="1085" mass="119658">MASQMTDLTNLVAQNQPKFQTHQALLVIGLQNDFVLPDGRLPVNTKTGFLDRIQTLVPKFRELSGNVIWVQTLYETDRIATGADTGEGDALVVGGLIDGDESGPEAGDDDLAKEAALLPAQSKSSKHKQRALDLLKRVSARRKTLPKEIAKASVEEDDELFLLKSEKRAPACVPKTHGAEFVDFVTEQMELPADALIRTTNYSAFQGTNLLITLRARLVTELFICGCITNVSVLATVIDAARHGIKICVVEDCLGYCKENRHELALKRMDDFFDAYLVNSEEILEKEPADITQKPPECSKDAKGGSKNSEKTVEALMANMSLGESGKALLQKELRPDDKAVDSDNKQLTDKEFSDMLVKGATVPGAEEEKPKLVKTKIRMRSGKTKKKKKKDKEAEAVDGDAPDTVTDADASGNLHTTDSTPPANDGTPKPTALADAHRPLPITKAGSLANLREKEAKQHALKNAASVPILSAKGNEDKDKHRLSGFSDRMRLSLSRAPKSDSASDVKRGSVGSSRAASTISKQEEKDTQQVPVDNGKSASKQQSERPHVEAQDKTTPAPTPSAKPVNASSQKKPPKLQSLANLPVLGPGDSIAEGDSRIIYDFFPCDLYHPSDRSQPLKDLVFSQLYNEVTWQKMLHQQGEVPRLVCCQGAFGDDGSMPVYRHPADQTLPLLRFSPKVQIVRKQAEKLVGHPLNHVLIQLYRSGEDFISEHSDKSLDIVKGSSIVNVSFGSQRTMRLRRKKPQAKKDDAAVEENSTTQRETQRVALQHNSMFVLGLESNKKWLHGIQPDKRNATERSEAETSYNGIRISLTFRHIGTFLDAKESTIWGQGASSHEQRDAADVINGDEDEAKRIITAFSRENHDPEFDWDKWYGEGFDILHLNAPPQDLPLLFASNNVIETQQVQIALAECKIPYSLVDVPAIDSTYERERHVTFRDADTHHTEVHTSSSILLYLDRYHPLDTSPFSHPVTASAYPIMLVAADLLKKWHSRDASATTSSEVDTRLVSLVHSLEAGFDTHGGPFIAGARFSVADCFAWPVVNALVEQWDAWSQADFPELDKWHRACWKKKACVKKVKEKLGASGGG</sequence>
<dbReference type="InterPro" id="IPR032854">
    <property type="entry name" value="ALKBH3"/>
</dbReference>
<feature type="compositionally biased region" description="Basic and acidic residues" evidence="2">
    <location>
        <begin position="297"/>
        <end position="309"/>
    </location>
</feature>
<evidence type="ECO:0000313" key="5">
    <source>
        <dbReference type="Proteomes" id="UP001056012"/>
    </source>
</evidence>
<dbReference type="SUPFAM" id="SSF52499">
    <property type="entry name" value="Isochorismatase-like hydrolases"/>
    <property type="match status" value="1"/>
</dbReference>
<dbReference type="EMBL" id="CP089280">
    <property type="protein sequence ID" value="USP81632.1"/>
    <property type="molecule type" value="Genomic_DNA"/>
</dbReference>
<dbReference type="InterPro" id="IPR005123">
    <property type="entry name" value="Oxoglu/Fe-dep_dioxygenase_dom"/>
</dbReference>
<evidence type="ECO:0000259" key="3">
    <source>
        <dbReference type="PROSITE" id="PS51471"/>
    </source>
</evidence>
<feature type="compositionally biased region" description="Basic and acidic residues" evidence="2">
    <location>
        <begin position="499"/>
        <end position="509"/>
    </location>
</feature>
<dbReference type="PANTHER" id="PTHR31212">
    <property type="entry name" value="ALPHA-KETOGLUTARATE-DEPENDENT DIOXYGENASE ALKB HOMOLOG 3"/>
    <property type="match status" value="1"/>
</dbReference>
<dbReference type="Gene3D" id="2.60.120.590">
    <property type="entry name" value="Alpha-ketoglutarate-dependent dioxygenase AlkB-like"/>
    <property type="match status" value="1"/>
</dbReference>
<dbReference type="InterPro" id="IPR037151">
    <property type="entry name" value="AlkB-like_sf"/>
</dbReference>
<feature type="compositionally biased region" description="Polar residues" evidence="2">
    <location>
        <begin position="414"/>
        <end position="423"/>
    </location>
</feature>
<dbReference type="InterPro" id="IPR036380">
    <property type="entry name" value="Isochorismatase-like_sf"/>
</dbReference>
<dbReference type="OrthoDB" id="445341at2759"/>
<name>A0A9Q8ZGN2_CURCL</name>
<dbReference type="SUPFAM" id="SSF51197">
    <property type="entry name" value="Clavaminate synthase-like"/>
    <property type="match status" value="1"/>
</dbReference>
<protein>
    <recommendedName>
        <fullName evidence="3">Fe2OG dioxygenase domain-containing protein</fullName>
    </recommendedName>
</protein>
<evidence type="ECO:0000256" key="1">
    <source>
        <dbReference type="ARBA" id="ARBA00006336"/>
    </source>
</evidence>
<dbReference type="GO" id="GO:0051213">
    <property type="term" value="F:dioxygenase activity"/>
    <property type="evidence" value="ECO:0007669"/>
    <property type="project" value="InterPro"/>
</dbReference>
<accession>A0A9Q8ZGN2</accession>
<feature type="compositionally biased region" description="Polar residues" evidence="2">
    <location>
        <begin position="530"/>
        <end position="543"/>
    </location>
</feature>
<dbReference type="AlphaFoldDB" id="A0A9Q8ZGN2"/>
<dbReference type="Proteomes" id="UP001056012">
    <property type="component" value="Chromosome 7"/>
</dbReference>
<comment type="similarity">
    <text evidence="1">Belongs to the isochorismatase family.</text>
</comment>
<dbReference type="CDD" id="cd00431">
    <property type="entry name" value="cysteine_hydrolases"/>
    <property type="match status" value="1"/>
</dbReference>
<feature type="region of interest" description="Disordered" evidence="2">
    <location>
        <begin position="362"/>
        <end position="587"/>
    </location>
</feature>
<reference evidence="4" key="1">
    <citation type="submission" date="2021-12" db="EMBL/GenBank/DDBJ databases">
        <title>Curvularia clavata genome.</title>
        <authorList>
            <person name="Cao Y."/>
        </authorList>
    </citation>
    <scope>NUCLEOTIDE SEQUENCE</scope>
    <source>
        <strain evidence="4">Yc1106</strain>
    </source>
</reference>
<feature type="domain" description="Fe2OG dioxygenase" evidence="3">
    <location>
        <begin position="693"/>
        <end position="817"/>
    </location>
</feature>
<evidence type="ECO:0000256" key="2">
    <source>
        <dbReference type="SAM" id="MobiDB-lite"/>
    </source>
</evidence>
<dbReference type="PROSITE" id="PS51471">
    <property type="entry name" value="FE2OG_OXY"/>
    <property type="match status" value="1"/>
</dbReference>
<organism evidence="4 5">
    <name type="scientific">Curvularia clavata</name>
    <dbReference type="NCBI Taxonomy" id="95742"/>
    <lineage>
        <taxon>Eukaryota</taxon>
        <taxon>Fungi</taxon>
        <taxon>Dikarya</taxon>
        <taxon>Ascomycota</taxon>
        <taxon>Pezizomycotina</taxon>
        <taxon>Dothideomycetes</taxon>
        <taxon>Pleosporomycetidae</taxon>
        <taxon>Pleosporales</taxon>
        <taxon>Pleosporineae</taxon>
        <taxon>Pleosporaceae</taxon>
        <taxon>Curvularia</taxon>
    </lineage>
</organism>
<keyword evidence="5" id="KW-1185">Reference proteome</keyword>
<feature type="region of interest" description="Disordered" evidence="2">
    <location>
        <begin position="736"/>
        <end position="762"/>
    </location>
</feature>
<gene>
    <name evidence="4" type="ORF">yc1106_08906</name>
</gene>
<feature type="compositionally biased region" description="Basic and acidic residues" evidence="2">
    <location>
        <begin position="544"/>
        <end position="554"/>
    </location>
</feature>
<dbReference type="InterPro" id="IPR027450">
    <property type="entry name" value="AlkB-like"/>
</dbReference>
<dbReference type="Pfam" id="PF00857">
    <property type="entry name" value="Isochorismatase"/>
    <property type="match status" value="1"/>
</dbReference>
<dbReference type="InterPro" id="IPR036282">
    <property type="entry name" value="Glutathione-S-Trfase_C_sf"/>
</dbReference>
<feature type="compositionally biased region" description="Polar residues" evidence="2">
    <location>
        <begin position="512"/>
        <end position="522"/>
    </location>
</feature>